<evidence type="ECO:0000313" key="5">
    <source>
        <dbReference type="EMBL" id="AFT73754.1"/>
    </source>
</evidence>
<proteinExistence type="predicted"/>
<feature type="repeat" description="TPR" evidence="3">
    <location>
        <begin position="180"/>
        <end position="213"/>
    </location>
</feature>
<protein>
    <submittedName>
        <fullName evidence="5">TPR domain-containing protein</fullName>
    </submittedName>
</protein>
<feature type="coiled-coil region" evidence="4">
    <location>
        <begin position="179"/>
        <end position="206"/>
    </location>
</feature>
<feature type="repeat" description="TPR" evidence="3">
    <location>
        <begin position="350"/>
        <end position="383"/>
    </location>
</feature>
<dbReference type="SUPFAM" id="SSF48452">
    <property type="entry name" value="TPR-like"/>
    <property type="match status" value="2"/>
</dbReference>
<accession>A0AB32ZW53</accession>
<dbReference type="KEGG" id="amg:AMEC673_05285"/>
<sequence length="606" mass="69475">MHSYEENNNSMNIVQQLVSAYNQKQYQQIIQFIEKQLFLLQKDPVFIQLFCGSLRQVQRVKEAEKYLVKGLKKFKNHPELSNALGNLYLSTRRIDLAVSTFQKASELAPNNVDLHYNLARALIEKNALKQARIAAEKVLALVPNHVQTKLILADIFSKQSDFNEAIIVLKDVLAISPENIVALNNIANLYRKIEDYEQALKYFELALSKTNANPNPTILRNYAAVLALSNQRERAEMVYLKALKVAPTDWELQEELAKFLWEEGVDAPFVHIESYIKRQPEDDSFRFRFIQLLIQADEYHAAKEQLDLLTTEAIKTHEIAPLRARVLRELGEYEASIVEIENAKIQSNKVALLSEKGYSLLCLGRAKEALNCFNQLIKIEPLNQGWWTMLSTCWSMAEQENRYKWLCDYDKLVYVNAIKPSPVDTANFNEKLKTALVEKHQNQRHPIGQSLKNGTQTYEDLFVTSLPIIKELSENILAQAKLFTAQQCSDKTHPFLSRLSDKLKYIGSWSVRLRNGGFHKSHYHPEGWLSGVYYVDVPKAVDTDGQGWLMFGRADIANQRFEGDYAVKPEGGTVVLFPSYMWHGTNAFATDEHRLTVAFDIIPNEN</sequence>
<dbReference type="AlphaFoldDB" id="A0AB32ZW53"/>
<dbReference type="Gene3D" id="1.25.40.10">
    <property type="entry name" value="Tetratricopeptide repeat domain"/>
    <property type="match status" value="2"/>
</dbReference>
<dbReference type="InterPro" id="IPR012668">
    <property type="entry name" value="CHP02466"/>
</dbReference>
<evidence type="ECO:0000256" key="2">
    <source>
        <dbReference type="ARBA" id="ARBA00022803"/>
    </source>
</evidence>
<dbReference type="SMART" id="SM00028">
    <property type="entry name" value="TPR"/>
    <property type="match status" value="6"/>
</dbReference>
<dbReference type="RefSeq" id="WP_014975936.1">
    <property type="nucleotide sequence ID" value="NC_018678.1"/>
</dbReference>
<evidence type="ECO:0000256" key="4">
    <source>
        <dbReference type="SAM" id="Coils"/>
    </source>
</evidence>
<dbReference type="Gene3D" id="2.60.120.620">
    <property type="entry name" value="q2cbj1_9rhob like domain"/>
    <property type="match status" value="1"/>
</dbReference>
<dbReference type="Proteomes" id="UP000006296">
    <property type="component" value="Chromosome"/>
</dbReference>
<name>A0AB32ZW53_ALTME</name>
<dbReference type="InterPro" id="IPR051685">
    <property type="entry name" value="Ycf3/AcsC/BcsC/TPR_MFPF"/>
</dbReference>
<keyword evidence="2 3" id="KW-0802">TPR repeat</keyword>
<dbReference type="Pfam" id="PF14559">
    <property type="entry name" value="TPR_19"/>
    <property type="match status" value="2"/>
</dbReference>
<evidence type="ECO:0000256" key="1">
    <source>
        <dbReference type="ARBA" id="ARBA00022737"/>
    </source>
</evidence>
<dbReference type="PROSITE" id="PS50005">
    <property type="entry name" value="TPR"/>
    <property type="match status" value="4"/>
</dbReference>
<organism evidence="5 6">
    <name type="scientific">Alteromonas macleodii (strain English Channel 673)</name>
    <dbReference type="NCBI Taxonomy" id="1004788"/>
    <lineage>
        <taxon>Bacteria</taxon>
        <taxon>Pseudomonadati</taxon>
        <taxon>Pseudomonadota</taxon>
        <taxon>Gammaproteobacteria</taxon>
        <taxon>Alteromonadales</taxon>
        <taxon>Alteromonadaceae</taxon>
        <taxon>Alteromonas/Salinimonas group</taxon>
        <taxon>Alteromonas</taxon>
    </lineage>
</organism>
<dbReference type="PANTHER" id="PTHR44943:SF8">
    <property type="entry name" value="TPR REPEAT-CONTAINING PROTEIN MJ0263"/>
    <property type="match status" value="1"/>
</dbReference>
<dbReference type="Pfam" id="PF13759">
    <property type="entry name" value="2OG-FeII_Oxy_5"/>
    <property type="match status" value="1"/>
</dbReference>
<reference evidence="6" key="1">
    <citation type="journal article" date="2012" name="Sci. Rep.">
        <title>Genomes of surface isolates of Alteromonas macleodii: the life of a widespread marine opportunistic copiotroph.</title>
        <authorList>
            <person name="Lopez-Perez M."/>
            <person name="Gonzaga A."/>
            <person name="Martin-Cuadrado A.B."/>
            <person name="Onyshchenko O."/>
            <person name="Ghavidel A."/>
            <person name="Ghai R."/>
            <person name="Rodriguez-Valera F."/>
        </authorList>
    </citation>
    <scope>NUCLEOTIDE SEQUENCE [LARGE SCALE GENOMIC DNA]</scope>
    <source>
        <strain evidence="6">English Channel 673</strain>
    </source>
</reference>
<dbReference type="PANTHER" id="PTHR44943">
    <property type="entry name" value="CELLULOSE SYNTHASE OPERON PROTEIN C"/>
    <property type="match status" value="1"/>
</dbReference>
<evidence type="ECO:0000256" key="3">
    <source>
        <dbReference type="PROSITE-ProRule" id="PRU00339"/>
    </source>
</evidence>
<feature type="repeat" description="TPR" evidence="3">
    <location>
        <begin position="78"/>
        <end position="111"/>
    </location>
</feature>
<dbReference type="EMBL" id="CP003844">
    <property type="protein sequence ID" value="AFT73754.1"/>
    <property type="molecule type" value="Genomic_DNA"/>
</dbReference>
<gene>
    <name evidence="5" type="ordered locus">AMEC673_05285</name>
</gene>
<dbReference type="InterPro" id="IPR019734">
    <property type="entry name" value="TPR_rpt"/>
</dbReference>
<feature type="repeat" description="TPR" evidence="3">
    <location>
        <begin position="146"/>
        <end position="179"/>
    </location>
</feature>
<evidence type="ECO:0000313" key="6">
    <source>
        <dbReference type="Proteomes" id="UP000006296"/>
    </source>
</evidence>
<dbReference type="InterPro" id="IPR011990">
    <property type="entry name" value="TPR-like_helical_dom_sf"/>
</dbReference>
<keyword evidence="1" id="KW-0677">Repeat</keyword>
<keyword evidence="4" id="KW-0175">Coiled coil</keyword>